<evidence type="ECO:0000313" key="2">
    <source>
        <dbReference type="EMBL" id="KAJ8272132.1"/>
    </source>
</evidence>
<keyword evidence="3" id="KW-1185">Reference proteome</keyword>
<dbReference type="OrthoDB" id="8642459at2759"/>
<evidence type="ECO:0000256" key="1">
    <source>
        <dbReference type="SAM" id="MobiDB-lite"/>
    </source>
</evidence>
<accession>A0A9Q1DJI4</accession>
<protein>
    <submittedName>
        <fullName evidence="2">Uncharacterized protein</fullName>
    </submittedName>
</protein>
<evidence type="ECO:0000313" key="3">
    <source>
        <dbReference type="Proteomes" id="UP001152803"/>
    </source>
</evidence>
<dbReference type="EMBL" id="JAFJMO010000007">
    <property type="protein sequence ID" value="KAJ8272132.1"/>
    <property type="molecule type" value="Genomic_DNA"/>
</dbReference>
<reference evidence="2" key="1">
    <citation type="journal article" date="2023" name="Science">
        <title>Genome structures resolve the early diversification of teleost fishes.</title>
        <authorList>
            <person name="Parey E."/>
            <person name="Louis A."/>
            <person name="Montfort J."/>
            <person name="Bouchez O."/>
            <person name="Roques C."/>
            <person name="Iampietro C."/>
            <person name="Lluch J."/>
            <person name="Castinel A."/>
            <person name="Donnadieu C."/>
            <person name="Desvignes T."/>
            <person name="Floi Bucao C."/>
            <person name="Jouanno E."/>
            <person name="Wen M."/>
            <person name="Mejri S."/>
            <person name="Dirks R."/>
            <person name="Jansen H."/>
            <person name="Henkel C."/>
            <person name="Chen W.J."/>
            <person name="Zahm M."/>
            <person name="Cabau C."/>
            <person name="Klopp C."/>
            <person name="Thompson A.W."/>
            <person name="Robinson-Rechavi M."/>
            <person name="Braasch I."/>
            <person name="Lecointre G."/>
            <person name="Bobe J."/>
            <person name="Postlethwait J.H."/>
            <person name="Berthelot C."/>
            <person name="Roest Crollius H."/>
            <person name="Guiguen Y."/>
        </authorList>
    </citation>
    <scope>NUCLEOTIDE SEQUENCE</scope>
    <source>
        <strain evidence="2">Concon-B</strain>
    </source>
</reference>
<name>A0A9Q1DJI4_CONCO</name>
<organism evidence="2 3">
    <name type="scientific">Conger conger</name>
    <name type="common">Conger eel</name>
    <name type="synonym">Muraena conger</name>
    <dbReference type="NCBI Taxonomy" id="82655"/>
    <lineage>
        <taxon>Eukaryota</taxon>
        <taxon>Metazoa</taxon>
        <taxon>Chordata</taxon>
        <taxon>Craniata</taxon>
        <taxon>Vertebrata</taxon>
        <taxon>Euteleostomi</taxon>
        <taxon>Actinopterygii</taxon>
        <taxon>Neopterygii</taxon>
        <taxon>Teleostei</taxon>
        <taxon>Anguilliformes</taxon>
        <taxon>Congridae</taxon>
        <taxon>Conger</taxon>
    </lineage>
</organism>
<sequence length="108" mass="11569">MADSLLLRVKLVSASASGTPALKHAFIATLDLTLEPIRRLPVQLSLLESLITQTSTGCAWVWHSGLPLFCGDCFSSSTAKTCMNIKRGMDLSSRSPSGKTKSVEVKVC</sequence>
<comment type="caution">
    <text evidence="2">The sequence shown here is derived from an EMBL/GenBank/DDBJ whole genome shotgun (WGS) entry which is preliminary data.</text>
</comment>
<feature type="region of interest" description="Disordered" evidence="1">
    <location>
        <begin position="88"/>
        <end position="108"/>
    </location>
</feature>
<dbReference type="Proteomes" id="UP001152803">
    <property type="component" value="Unassembled WGS sequence"/>
</dbReference>
<dbReference type="AlphaFoldDB" id="A0A9Q1DJI4"/>
<gene>
    <name evidence="2" type="ORF">COCON_G00109910</name>
</gene>
<proteinExistence type="predicted"/>